<evidence type="ECO:0000313" key="2">
    <source>
        <dbReference type="EMBL" id="KAG5614905.1"/>
    </source>
</evidence>
<feature type="region of interest" description="Disordered" evidence="1">
    <location>
        <begin position="68"/>
        <end position="94"/>
    </location>
</feature>
<feature type="region of interest" description="Disordered" evidence="1">
    <location>
        <begin position="1"/>
        <end position="35"/>
    </location>
</feature>
<proteinExistence type="predicted"/>
<dbReference type="AlphaFoldDB" id="A0A9J5ZRR9"/>
<name>A0A9J5ZRR9_SOLCO</name>
<keyword evidence="3" id="KW-1185">Reference proteome</keyword>
<protein>
    <submittedName>
        <fullName evidence="2">Uncharacterized protein</fullName>
    </submittedName>
</protein>
<accession>A0A9J5ZRR9</accession>
<evidence type="ECO:0000256" key="1">
    <source>
        <dbReference type="SAM" id="MobiDB-lite"/>
    </source>
</evidence>
<gene>
    <name evidence="2" type="ORF">H5410_014729</name>
</gene>
<organism evidence="2 3">
    <name type="scientific">Solanum commersonii</name>
    <name type="common">Commerson's wild potato</name>
    <name type="synonym">Commerson's nightshade</name>
    <dbReference type="NCBI Taxonomy" id="4109"/>
    <lineage>
        <taxon>Eukaryota</taxon>
        <taxon>Viridiplantae</taxon>
        <taxon>Streptophyta</taxon>
        <taxon>Embryophyta</taxon>
        <taxon>Tracheophyta</taxon>
        <taxon>Spermatophyta</taxon>
        <taxon>Magnoliopsida</taxon>
        <taxon>eudicotyledons</taxon>
        <taxon>Gunneridae</taxon>
        <taxon>Pentapetalae</taxon>
        <taxon>asterids</taxon>
        <taxon>lamiids</taxon>
        <taxon>Solanales</taxon>
        <taxon>Solanaceae</taxon>
        <taxon>Solanoideae</taxon>
        <taxon>Solaneae</taxon>
        <taxon>Solanum</taxon>
    </lineage>
</organism>
<comment type="caution">
    <text evidence="2">The sequence shown here is derived from an EMBL/GenBank/DDBJ whole genome shotgun (WGS) entry which is preliminary data.</text>
</comment>
<feature type="compositionally biased region" description="Polar residues" evidence="1">
    <location>
        <begin position="1"/>
        <end position="22"/>
    </location>
</feature>
<sequence length="94" mass="10087">MDIRKLSTTPRPKSPRATSLVEQATDDVGRPRPTSTYECEQFTEDAATPRPTLTAMCVGSRAIFGENASKSADRCVQATDNSGSPRPTSADKVV</sequence>
<dbReference type="EMBL" id="JACXVP010000003">
    <property type="protein sequence ID" value="KAG5614905.1"/>
    <property type="molecule type" value="Genomic_DNA"/>
</dbReference>
<dbReference type="Proteomes" id="UP000824120">
    <property type="component" value="Chromosome 3"/>
</dbReference>
<reference evidence="2 3" key="1">
    <citation type="submission" date="2020-09" db="EMBL/GenBank/DDBJ databases">
        <title>De no assembly of potato wild relative species, Solanum commersonii.</title>
        <authorList>
            <person name="Cho K."/>
        </authorList>
    </citation>
    <scope>NUCLEOTIDE SEQUENCE [LARGE SCALE GENOMIC DNA]</scope>
    <source>
        <strain evidence="2">LZ3.2</strain>
        <tissue evidence="2">Leaf</tissue>
    </source>
</reference>
<feature type="compositionally biased region" description="Polar residues" evidence="1">
    <location>
        <begin position="78"/>
        <end position="87"/>
    </location>
</feature>
<evidence type="ECO:0000313" key="3">
    <source>
        <dbReference type="Proteomes" id="UP000824120"/>
    </source>
</evidence>